<dbReference type="PROSITE" id="PS51202">
    <property type="entry name" value="RCK_C"/>
    <property type="match status" value="1"/>
</dbReference>
<sequence length="471" mass="54910">MRKVLLILDGIVAKEFATTIMNKYFDENYYIFVSIDKDLLPKNTTEYHESYQFDPCSSRKLKEILSPQITDCYIITEQKEDREIIYNTLRAYSKNFQITILGELTPSKEIKEDKQLNLISKSNVLSAKLFEKFPNVPRTAKYIGLGQGEIMQISVPFGSPYAYRSVGVIKQKKWKIAVIYRNNEVILPKYSTTIFPNDSLLLVGDPTTLWDIYHRIKEEIGQFPTPFGRDVVLYFNLLKPKALEICLEQTLWLFSKFKNKRLHLCFYNPSSLQDLETIKNHPDLNKDNISWHIEFYETSLKNIILRDKNNKNIGLILIDKNIFESHKNFLFGLGIPLLKFGNSPLNSLTHSAVIIPKKTEEAEKISSVVFDFSTQMGLKILLYDFDPDKNYHEQAADYYHHIEKVFDKKIELIKSDTLNPIIWLNRQEQTLQILPLKKETLQKPLWFSLTEIENLSTHLPNVPQLFIPLSV</sequence>
<protein>
    <recommendedName>
        <fullName evidence="1">RCK C-terminal domain-containing protein</fullName>
    </recommendedName>
</protein>
<evidence type="ECO:0000313" key="2">
    <source>
        <dbReference type="EMBL" id="MCL9819627.1"/>
    </source>
</evidence>
<comment type="caution">
    <text evidence="2">The sequence shown here is derived from an EMBL/GenBank/DDBJ whole genome shotgun (WGS) entry which is preliminary data.</text>
</comment>
<dbReference type="EMBL" id="JAMOKX010000004">
    <property type="protein sequence ID" value="MCL9819627.1"/>
    <property type="molecule type" value="Genomic_DNA"/>
</dbReference>
<gene>
    <name evidence="2" type="ORF">NCR95_05535</name>
</gene>
<feature type="domain" description="RCK C-terminal" evidence="1">
    <location>
        <begin position="138"/>
        <end position="218"/>
    </location>
</feature>
<evidence type="ECO:0000313" key="3">
    <source>
        <dbReference type="Proteomes" id="UP001057522"/>
    </source>
</evidence>
<dbReference type="RefSeq" id="WP_242099040.1">
    <property type="nucleotide sequence ID" value="NZ_JAMOKX010000004.1"/>
</dbReference>
<keyword evidence="3" id="KW-1185">Reference proteome</keyword>
<accession>A0ABT0TWC8</accession>
<name>A0ABT0TWC8_9HELI</name>
<dbReference type="InterPro" id="IPR006037">
    <property type="entry name" value="RCK_C"/>
</dbReference>
<reference evidence="2" key="1">
    <citation type="submission" date="2022-06" db="EMBL/GenBank/DDBJ databases">
        <title>Helicobacter colisuis sp. nov.</title>
        <authorList>
            <person name="Papic B."/>
            <person name="Gruntar I."/>
        </authorList>
    </citation>
    <scope>NUCLEOTIDE SEQUENCE</scope>
    <source>
        <strain evidence="2">11154-15</strain>
    </source>
</reference>
<organism evidence="2 3">
    <name type="scientific">Helicobacter colisuis</name>
    <dbReference type="NCBI Taxonomy" id="2949739"/>
    <lineage>
        <taxon>Bacteria</taxon>
        <taxon>Pseudomonadati</taxon>
        <taxon>Campylobacterota</taxon>
        <taxon>Epsilonproteobacteria</taxon>
        <taxon>Campylobacterales</taxon>
        <taxon>Helicobacteraceae</taxon>
        <taxon>Helicobacter</taxon>
    </lineage>
</organism>
<dbReference type="Proteomes" id="UP001057522">
    <property type="component" value="Unassembled WGS sequence"/>
</dbReference>
<proteinExistence type="predicted"/>
<evidence type="ECO:0000259" key="1">
    <source>
        <dbReference type="PROSITE" id="PS51202"/>
    </source>
</evidence>